<evidence type="ECO:0000256" key="3">
    <source>
        <dbReference type="ARBA" id="ARBA00022448"/>
    </source>
</evidence>
<comment type="subcellular location">
    <subcellularLocation>
        <location evidence="1">Cell membrane</location>
        <topology evidence="1">Multi-pass membrane protein</topology>
    </subcellularLocation>
</comment>
<evidence type="ECO:0000256" key="9">
    <source>
        <dbReference type="ARBA" id="ARBA00023136"/>
    </source>
</evidence>
<keyword evidence="8 11" id="KW-1133">Transmembrane helix</keyword>
<keyword evidence="6 11" id="KW-0812">Transmembrane</keyword>
<keyword evidence="5" id="KW-0762">Sugar transport</keyword>
<name>A0ABQ7AH74_BRACR</name>
<comment type="similarity">
    <text evidence="2">Belongs to the SWEET sugar transporter family.</text>
</comment>
<reference evidence="12 13" key="1">
    <citation type="journal article" date="2020" name="BMC Genomics">
        <title>Intraspecific diversification of the crop wild relative Brassica cretica Lam. using demographic model selection.</title>
        <authorList>
            <person name="Kioukis A."/>
            <person name="Michalopoulou V.A."/>
            <person name="Briers L."/>
            <person name="Pirintsos S."/>
            <person name="Studholme D.J."/>
            <person name="Pavlidis P."/>
            <person name="Sarris P.F."/>
        </authorList>
    </citation>
    <scope>NUCLEOTIDE SEQUENCE [LARGE SCALE GENOMIC DNA]</scope>
    <source>
        <strain evidence="13">cv. PFS-1207/04</strain>
    </source>
</reference>
<comment type="caution">
    <text evidence="12">The sequence shown here is derived from an EMBL/GenBank/DDBJ whole genome shotgun (WGS) entry which is preliminary data.</text>
</comment>
<keyword evidence="13" id="KW-1185">Reference proteome</keyword>
<dbReference type="PANTHER" id="PTHR10791:SF30">
    <property type="entry name" value="SUGAR TRANSPORTER SWEET1"/>
    <property type="match status" value="1"/>
</dbReference>
<gene>
    <name evidence="12" type="ORF">DY000_02055279</name>
</gene>
<keyword evidence="9 11" id="KW-0472">Membrane</keyword>
<comment type="function">
    <text evidence="10">Mediates both low-affinity uptake and efflux of sugar across the plasma membrane.</text>
</comment>
<evidence type="ECO:0000256" key="10">
    <source>
        <dbReference type="ARBA" id="ARBA00037238"/>
    </source>
</evidence>
<evidence type="ECO:0000256" key="8">
    <source>
        <dbReference type="ARBA" id="ARBA00022989"/>
    </source>
</evidence>
<keyword evidence="4" id="KW-1003">Cell membrane</keyword>
<evidence type="ECO:0000256" key="6">
    <source>
        <dbReference type="ARBA" id="ARBA00022692"/>
    </source>
</evidence>
<dbReference type="InterPro" id="IPR004316">
    <property type="entry name" value="SWEET_rpt"/>
</dbReference>
<dbReference type="EMBL" id="QGKV02002055">
    <property type="protein sequence ID" value="KAF3497102.1"/>
    <property type="molecule type" value="Genomic_DNA"/>
</dbReference>
<proteinExistence type="inferred from homology"/>
<evidence type="ECO:0000313" key="13">
    <source>
        <dbReference type="Proteomes" id="UP000266723"/>
    </source>
</evidence>
<protein>
    <recommendedName>
        <fullName evidence="14">Bidirectional sugar transporter SWEET</fullName>
    </recommendedName>
</protein>
<evidence type="ECO:0000256" key="2">
    <source>
        <dbReference type="ARBA" id="ARBA00007809"/>
    </source>
</evidence>
<evidence type="ECO:0000256" key="4">
    <source>
        <dbReference type="ARBA" id="ARBA00022475"/>
    </source>
</evidence>
<keyword evidence="7" id="KW-0677">Repeat</keyword>
<keyword evidence="3" id="KW-0813">Transport</keyword>
<sequence length="117" mass="13068">MLWFFYGMVNKDSSCLVSTTCAVYLGLSAIYLSVFFISCGHMKDLCEIAEVTKSVAHINSSISIASVINGLVWSAYSCIYIFDPYLFICSVLQILVSTAKLIVYARYYKSTPRVKSD</sequence>
<feature type="transmembrane region" description="Helical" evidence="11">
    <location>
        <begin position="85"/>
        <end position="105"/>
    </location>
</feature>
<evidence type="ECO:0000256" key="1">
    <source>
        <dbReference type="ARBA" id="ARBA00004651"/>
    </source>
</evidence>
<organism evidence="12 13">
    <name type="scientific">Brassica cretica</name>
    <name type="common">Mustard</name>
    <dbReference type="NCBI Taxonomy" id="69181"/>
    <lineage>
        <taxon>Eukaryota</taxon>
        <taxon>Viridiplantae</taxon>
        <taxon>Streptophyta</taxon>
        <taxon>Embryophyta</taxon>
        <taxon>Tracheophyta</taxon>
        <taxon>Spermatophyta</taxon>
        <taxon>Magnoliopsida</taxon>
        <taxon>eudicotyledons</taxon>
        <taxon>Gunneridae</taxon>
        <taxon>Pentapetalae</taxon>
        <taxon>rosids</taxon>
        <taxon>malvids</taxon>
        <taxon>Brassicales</taxon>
        <taxon>Brassicaceae</taxon>
        <taxon>Brassiceae</taxon>
        <taxon>Brassica</taxon>
    </lineage>
</organism>
<evidence type="ECO:0008006" key="14">
    <source>
        <dbReference type="Google" id="ProtNLM"/>
    </source>
</evidence>
<dbReference type="Gene3D" id="1.20.1280.290">
    <property type="match status" value="1"/>
</dbReference>
<dbReference type="Pfam" id="PF03083">
    <property type="entry name" value="MtN3_slv"/>
    <property type="match status" value="1"/>
</dbReference>
<feature type="transmembrane region" description="Helical" evidence="11">
    <location>
        <begin position="16"/>
        <end position="37"/>
    </location>
</feature>
<evidence type="ECO:0000256" key="11">
    <source>
        <dbReference type="SAM" id="Phobius"/>
    </source>
</evidence>
<dbReference type="PANTHER" id="PTHR10791">
    <property type="entry name" value="RAG1-ACTIVATING PROTEIN 1"/>
    <property type="match status" value="1"/>
</dbReference>
<dbReference type="InterPro" id="IPR047664">
    <property type="entry name" value="SWEET"/>
</dbReference>
<accession>A0ABQ7AH74</accession>
<dbReference type="Proteomes" id="UP000266723">
    <property type="component" value="Unassembled WGS sequence"/>
</dbReference>
<evidence type="ECO:0000256" key="5">
    <source>
        <dbReference type="ARBA" id="ARBA00022597"/>
    </source>
</evidence>
<feature type="transmembrane region" description="Helical" evidence="11">
    <location>
        <begin position="58"/>
        <end position="79"/>
    </location>
</feature>
<evidence type="ECO:0000313" key="12">
    <source>
        <dbReference type="EMBL" id="KAF3497102.1"/>
    </source>
</evidence>
<evidence type="ECO:0000256" key="7">
    <source>
        <dbReference type="ARBA" id="ARBA00022737"/>
    </source>
</evidence>